<feature type="non-terminal residue" evidence="1">
    <location>
        <position position="81"/>
    </location>
</feature>
<organism evidence="1 2">
    <name type="scientific">Coniosporium uncinatum</name>
    <dbReference type="NCBI Taxonomy" id="93489"/>
    <lineage>
        <taxon>Eukaryota</taxon>
        <taxon>Fungi</taxon>
        <taxon>Dikarya</taxon>
        <taxon>Ascomycota</taxon>
        <taxon>Pezizomycotina</taxon>
        <taxon>Dothideomycetes</taxon>
        <taxon>Dothideomycetes incertae sedis</taxon>
        <taxon>Coniosporium</taxon>
    </lineage>
</organism>
<protein>
    <submittedName>
        <fullName evidence="1">Uncharacterized protein</fullName>
    </submittedName>
</protein>
<evidence type="ECO:0000313" key="2">
    <source>
        <dbReference type="Proteomes" id="UP001186974"/>
    </source>
</evidence>
<reference evidence="1" key="1">
    <citation type="submission" date="2024-09" db="EMBL/GenBank/DDBJ databases">
        <title>Black Yeasts Isolated from many extreme environments.</title>
        <authorList>
            <person name="Coleine C."/>
            <person name="Stajich J.E."/>
            <person name="Selbmann L."/>
        </authorList>
    </citation>
    <scope>NUCLEOTIDE SEQUENCE</scope>
    <source>
        <strain evidence="1">CCFEE 5737</strain>
    </source>
</reference>
<dbReference type="Proteomes" id="UP001186974">
    <property type="component" value="Unassembled WGS sequence"/>
</dbReference>
<name>A0ACC3DFS2_9PEZI</name>
<accession>A0ACC3DFS2</accession>
<proteinExistence type="predicted"/>
<dbReference type="EMBL" id="JAWDJW010005372">
    <property type="protein sequence ID" value="KAK3068094.1"/>
    <property type="molecule type" value="Genomic_DNA"/>
</dbReference>
<keyword evidence="2" id="KW-1185">Reference proteome</keyword>
<gene>
    <name evidence="1" type="ORF">LTS18_000818</name>
</gene>
<sequence>MPAQKVFPSILKKAYVDTTHGQIHYRYILPPAQHLAKIHPILFLHKSASSSASYESLMEHYASQGYACYAPDMPGFGGSFD</sequence>
<comment type="caution">
    <text evidence="1">The sequence shown here is derived from an EMBL/GenBank/DDBJ whole genome shotgun (WGS) entry which is preliminary data.</text>
</comment>
<evidence type="ECO:0000313" key="1">
    <source>
        <dbReference type="EMBL" id="KAK3068094.1"/>
    </source>
</evidence>